<dbReference type="PANTHER" id="PTHR46825">
    <property type="entry name" value="D-ALANYL-D-ALANINE-CARBOXYPEPTIDASE/ENDOPEPTIDASE AMPH"/>
    <property type="match status" value="1"/>
</dbReference>
<dbReference type="Pfam" id="PF00144">
    <property type="entry name" value="Beta-lactamase"/>
    <property type="match status" value="1"/>
</dbReference>
<proteinExistence type="predicted"/>
<keyword evidence="1" id="KW-0812">Transmembrane</keyword>
<evidence type="ECO:0000259" key="2">
    <source>
        <dbReference type="Pfam" id="PF00144"/>
    </source>
</evidence>
<dbReference type="RefSeq" id="WP_340236075.1">
    <property type="nucleotide sequence ID" value="NZ_JBBEWC010000005.1"/>
</dbReference>
<keyword evidence="1" id="KW-0472">Membrane</keyword>
<evidence type="ECO:0000313" key="3">
    <source>
        <dbReference type="EMBL" id="MFD2521800.1"/>
    </source>
</evidence>
<comment type="caution">
    <text evidence="3">The sequence shown here is derived from an EMBL/GenBank/DDBJ whole genome shotgun (WGS) entry which is preliminary data.</text>
</comment>
<sequence length="344" mass="38605">MTKIKRLLRIIMPIVAIVCAVVFVPWKVIWFWIQPLPDTVQEQVDQAISRGEDGIIVYVDQPNKAPEFYAAGWKNKANKVPADAHALFKIASISKLYIATATAKLVSIKLLSLDATLAELLPELAGRIEYADKITLKMMVQHRSGIPSYTDNPDFPWLKPFTDIDKIVNTVLDKPSDFKPDSRYSYSNTNYILIGKILDKKLGYNHQRYIKAEILDKLGLTHTYGMMSEVNPDELSSGYIIDYEGDFKAIDYVAPGASMVATAEDVGIFLKALNKGTLLNKSEQAIYSSIYVYEHTGLVPGYQSIARYHKDTDTVIIQFMNTSGGDMWAMSEVIYNGIVKILSK</sequence>
<dbReference type="Proteomes" id="UP001597510">
    <property type="component" value="Unassembled WGS sequence"/>
</dbReference>
<dbReference type="GO" id="GO:0016787">
    <property type="term" value="F:hydrolase activity"/>
    <property type="evidence" value="ECO:0007669"/>
    <property type="project" value="UniProtKB-KW"/>
</dbReference>
<evidence type="ECO:0000313" key="4">
    <source>
        <dbReference type="Proteomes" id="UP001597510"/>
    </source>
</evidence>
<dbReference type="Gene3D" id="3.40.710.10">
    <property type="entry name" value="DD-peptidase/beta-lactamase superfamily"/>
    <property type="match status" value="1"/>
</dbReference>
<protein>
    <submittedName>
        <fullName evidence="3">Serine hydrolase domain-containing protein</fullName>
        <ecNumber evidence="3">3.-.-.-</ecNumber>
    </submittedName>
</protein>
<dbReference type="InterPro" id="IPR012338">
    <property type="entry name" value="Beta-lactam/transpept-like"/>
</dbReference>
<evidence type="ECO:0000256" key="1">
    <source>
        <dbReference type="SAM" id="Phobius"/>
    </source>
</evidence>
<gene>
    <name evidence="3" type="ORF">ACFSR2_12960</name>
</gene>
<accession>A0ABW5JA84</accession>
<dbReference type="EC" id="3.-.-.-" evidence="3"/>
<keyword evidence="4" id="KW-1185">Reference proteome</keyword>
<dbReference type="EMBL" id="JBHULC010000011">
    <property type="protein sequence ID" value="MFD2521800.1"/>
    <property type="molecule type" value="Genomic_DNA"/>
</dbReference>
<name>A0ABW5JA84_9BACT</name>
<keyword evidence="1" id="KW-1133">Transmembrane helix</keyword>
<reference evidence="4" key="1">
    <citation type="journal article" date="2019" name="Int. J. Syst. Evol. Microbiol.">
        <title>The Global Catalogue of Microorganisms (GCM) 10K type strain sequencing project: providing services to taxonomists for standard genome sequencing and annotation.</title>
        <authorList>
            <consortium name="The Broad Institute Genomics Platform"/>
            <consortium name="The Broad Institute Genome Sequencing Center for Infectious Disease"/>
            <person name="Wu L."/>
            <person name="Ma J."/>
        </authorList>
    </citation>
    <scope>NUCLEOTIDE SEQUENCE [LARGE SCALE GENOMIC DNA]</scope>
    <source>
        <strain evidence="4">KCTC 52344</strain>
    </source>
</reference>
<organism evidence="3 4">
    <name type="scientific">Emticicia soli</name>
    <dbReference type="NCBI Taxonomy" id="2027878"/>
    <lineage>
        <taxon>Bacteria</taxon>
        <taxon>Pseudomonadati</taxon>
        <taxon>Bacteroidota</taxon>
        <taxon>Cytophagia</taxon>
        <taxon>Cytophagales</taxon>
        <taxon>Leadbetterellaceae</taxon>
        <taxon>Emticicia</taxon>
    </lineage>
</organism>
<dbReference type="InterPro" id="IPR050491">
    <property type="entry name" value="AmpC-like"/>
</dbReference>
<dbReference type="SUPFAM" id="SSF56601">
    <property type="entry name" value="beta-lactamase/transpeptidase-like"/>
    <property type="match status" value="1"/>
</dbReference>
<keyword evidence="3" id="KW-0378">Hydrolase</keyword>
<feature type="domain" description="Beta-lactamase-related" evidence="2">
    <location>
        <begin position="54"/>
        <end position="284"/>
    </location>
</feature>
<feature type="transmembrane region" description="Helical" evidence="1">
    <location>
        <begin position="7"/>
        <end position="33"/>
    </location>
</feature>
<dbReference type="PANTHER" id="PTHR46825:SF9">
    <property type="entry name" value="BETA-LACTAMASE-RELATED DOMAIN-CONTAINING PROTEIN"/>
    <property type="match status" value="1"/>
</dbReference>
<dbReference type="InterPro" id="IPR001466">
    <property type="entry name" value="Beta-lactam-related"/>
</dbReference>